<dbReference type="AlphaFoldDB" id="A0A428UA17"/>
<dbReference type="Proteomes" id="UP000287144">
    <property type="component" value="Unassembled WGS sequence"/>
</dbReference>
<proteinExistence type="predicted"/>
<keyword evidence="2" id="KW-1185">Reference proteome</keyword>
<name>A0A428UA17_9HYPO</name>
<comment type="caution">
    <text evidence="1">The sequence shown here is derived from an EMBL/GenBank/DDBJ whole genome shotgun (WGS) entry which is preliminary data.</text>
</comment>
<reference evidence="1 2" key="1">
    <citation type="submission" date="2017-06" db="EMBL/GenBank/DDBJ databases">
        <title>Comparative genomic analysis of Ambrosia Fusariam Clade fungi.</title>
        <authorList>
            <person name="Stajich J.E."/>
            <person name="Carrillo J."/>
            <person name="Kijimoto T."/>
            <person name="Eskalen A."/>
            <person name="O'Donnell K."/>
            <person name="Kasson M."/>
        </authorList>
    </citation>
    <scope>NUCLEOTIDE SEQUENCE [LARGE SCALE GENOMIC DNA]</scope>
    <source>
        <strain evidence="1 2">NRRL62579</strain>
    </source>
</reference>
<protein>
    <submittedName>
        <fullName evidence="1">Uncharacterized protein</fullName>
    </submittedName>
</protein>
<dbReference type="EMBL" id="NKCK01000019">
    <property type="protein sequence ID" value="RSM11161.1"/>
    <property type="molecule type" value="Genomic_DNA"/>
</dbReference>
<evidence type="ECO:0000313" key="1">
    <source>
        <dbReference type="EMBL" id="RSM11161.1"/>
    </source>
</evidence>
<accession>A0A428UA17</accession>
<evidence type="ECO:0000313" key="2">
    <source>
        <dbReference type="Proteomes" id="UP000287144"/>
    </source>
</evidence>
<sequence length="156" mass="17037">MPPAHLGALETRATATTTTLNTRLTPPALFALSAALNTTQTQPESPSTAAPTAVVSHWTGASTRQKYRGPFRPHSYQFHSDTLLPVRPVSTLRIYSQLSPLTEPAHAHNISPTSPLLKLGHNIRFYNSDTSKRNTIAVAHDGPARLQSIWEQPQRG</sequence>
<gene>
    <name evidence="1" type="ORF">CEP52_003093</name>
</gene>
<organism evidence="1 2">
    <name type="scientific">Fusarium oligoseptatum</name>
    <dbReference type="NCBI Taxonomy" id="2604345"/>
    <lineage>
        <taxon>Eukaryota</taxon>
        <taxon>Fungi</taxon>
        <taxon>Dikarya</taxon>
        <taxon>Ascomycota</taxon>
        <taxon>Pezizomycotina</taxon>
        <taxon>Sordariomycetes</taxon>
        <taxon>Hypocreomycetidae</taxon>
        <taxon>Hypocreales</taxon>
        <taxon>Nectriaceae</taxon>
        <taxon>Fusarium</taxon>
        <taxon>Fusarium solani species complex</taxon>
    </lineage>
</organism>